<feature type="non-terminal residue" evidence="1">
    <location>
        <position position="30"/>
    </location>
</feature>
<name>X1VHV3_9ZZZZ</name>
<gene>
    <name evidence="1" type="ORF">S12H4_59737</name>
</gene>
<protein>
    <submittedName>
        <fullName evidence="1">Uncharacterized protein</fullName>
    </submittedName>
</protein>
<reference evidence="1" key="1">
    <citation type="journal article" date="2014" name="Front. Microbiol.">
        <title>High frequency of phylogenetically diverse reductive dehalogenase-homologous genes in deep subseafloor sedimentary metagenomes.</title>
        <authorList>
            <person name="Kawai M."/>
            <person name="Futagami T."/>
            <person name="Toyoda A."/>
            <person name="Takaki Y."/>
            <person name="Nishi S."/>
            <person name="Hori S."/>
            <person name="Arai W."/>
            <person name="Tsubouchi T."/>
            <person name="Morono Y."/>
            <person name="Uchiyama I."/>
            <person name="Ito T."/>
            <person name="Fujiyama A."/>
            <person name="Inagaki F."/>
            <person name="Takami H."/>
        </authorList>
    </citation>
    <scope>NUCLEOTIDE SEQUENCE</scope>
    <source>
        <strain evidence="1">Expedition CK06-06</strain>
    </source>
</reference>
<comment type="caution">
    <text evidence="1">The sequence shown here is derived from an EMBL/GenBank/DDBJ whole genome shotgun (WGS) entry which is preliminary data.</text>
</comment>
<organism evidence="1">
    <name type="scientific">marine sediment metagenome</name>
    <dbReference type="NCBI Taxonomy" id="412755"/>
    <lineage>
        <taxon>unclassified sequences</taxon>
        <taxon>metagenomes</taxon>
        <taxon>ecological metagenomes</taxon>
    </lineage>
</organism>
<evidence type="ECO:0000313" key="1">
    <source>
        <dbReference type="EMBL" id="GAJ18107.1"/>
    </source>
</evidence>
<sequence length="30" mass="3196">MPKYIIEGLERNLPEIGTGIKEGKQAPGGV</sequence>
<proteinExistence type="predicted"/>
<dbReference type="AlphaFoldDB" id="X1VHV3"/>
<dbReference type="EMBL" id="BARW01039121">
    <property type="protein sequence ID" value="GAJ18107.1"/>
    <property type="molecule type" value="Genomic_DNA"/>
</dbReference>
<accession>X1VHV3</accession>